<feature type="transmembrane region" description="Helical" evidence="6">
    <location>
        <begin position="273"/>
        <end position="294"/>
    </location>
</feature>
<dbReference type="PhylomeDB" id="A7S0U7"/>
<sequence>MKLNATFSSPTNHSTPQAFVTQEIFFQTAAARGISGFFVWSALLITCYQIYQHLRYYTNPSEQRWIVRILFIVPIYAFDSWLSLLFFEQSYYVYFDSVRDCYEAFVIYNFLSLCYEYLGGEMSIMTEIRGRPIKSSWFSCTCCLAGSQYTILFLRFCKQATLQFCIIKPIMAFITLLLQSFGLYSDGDWRADRGYLYITIVYNISVSLALYALFLFYQATKDLLSPYYPVLKFFTIKSVIFLSFWQGVVLAVAEKAGLIRTYNHISAGTIAAGYQNFIVCIEMFFAAIALRYAFPYMTYLSQRKLNQQGQGIALKSISKNLKQTMNPRDIVDDAIHNFSRSYQHYANAQNLKTLGDDSSASPYRPSTYQSSTLEVPDVNESVETPGEAVDGFDSFRRGMQVTVIGGYHGDHSNLGSHSNHVHQGRKGKETEKSNLLDSDSDFY</sequence>
<feature type="region of interest" description="Disordered" evidence="5">
    <location>
        <begin position="406"/>
        <end position="443"/>
    </location>
</feature>
<evidence type="ECO:0000256" key="3">
    <source>
        <dbReference type="ARBA" id="ARBA00022989"/>
    </source>
</evidence>
<dbReference type="GO" id="GO:0022857">
    <property type="term" value="F:transmembrane transporter activity"/>
    <property type="evidence" value="ECO:0000318"/>
    <property type="project" value="GO_Central"/>
</dbReference>
<feature type="transmembrane region" description="Helical" evidence="6">
    <location>
        <begin position="24"/>
        <end position="45"/>
    </location>
</feature>
<evidence type="ECO:0000256" key="2">
    <source>
        <dbReference type="ARBA" id="ARBA00022692"/>
    </source>
</evidence>
<evidence type="ECO:0008006" key="9">
    <source>
        <dbReference type="Google" id="ProtNLM"/>
    </source>
</evidence>
<dbReference type="InParanoid" id="A7S0U7"/>
<dbReference type="STRING" id="45351.A7S0U7"/>
<evidence type="ECO:0000313" key="8">
    <source>
        <dbReference type="Proteomes" id="UP000001593"/>
    </source>
</evidence>
<dbReference type="eggNOG" id="KOG2641">
    <property type="taxonomic scope" value="Eukaryota"/>
</dbReference>
<comment type="subcellular location">
    <subcellularLocation>
        <location evidence="1">Membrane</location>
        <topology evidence="1">Multi-pass membrane protein</topology>
    </subcellularLocation>
</comment>
<evidence type="ECO:0000256" key="5">
    <source>
        <dbReference type="SAM" id="MobiDB-lite"/>
    </source>
</evidence>
<gene>
    <name evidence="7" type="ORF">NEMVEDRAFT_v1g184270</name>
</gene>
<dbReference type="PANTHER" id="PTHR23423">
    <property type="entry name" value="ORGANIC SOLUTE TRANSPORTER-RELATED"/>
    <property type="match status" value="1"/>
</dbReference>
<feature type="transmembrane region" description="Helical" evidence="6">
    <location>
        <begin position="135"/>
        <end position="154"/>
    </location>
</feature>
<reference evidence="7 8" key="1">
    <citation type="journal article" date="2007" name="Science">
        <title>Sea anemone genome reveals ancestral eumetazoan gene repertoire and genomic organization.</title>
        <authorList>
            <person name="Putnam N.H."/>
            <person name="Srivastava M."/>
            <person name="Hellsten U."/>
            <person name="Dirks B."/>
            <person name="Chapman J."/>
            <person name="Salamov A."/>
            <person name="Terry A."/>
            <person name="Shapiro H."/>
            <person name="Lindquist E."/>
            <person name="Kapitonov V.V."/>
            <person name="Jurka J."/>
            <person name="Genikhovich G."/>
            <person name="Grigoriev I.V."/>
            <person name="Lucas S.M."/>
            <person name="Steele R.E."/>
            <person name="Finnerty J.R."/>
            <person name="Technau U."/>
            <person name="Martindale M.Q."/>
            <person name="Rokhsar D.S."/>
        </authorList>
    </citation>
    <scope>NUCLEOTIDE SEQUENCE [LARGE SCALE GENOMIC DNA]</scope>
    <source>
        <strain evidence="8">CH2 X CH6</strain>
    </source>
</reference>
<name>A7S0U7_NEMVE</name>
<evidence type="ECO:0000256" key="6">
    <source>
        <dbReference type="SAM" id="Phobius"/>
    </source>
</evidence>
<keyword evidence="4 6" id="KW-0472">Membrane</keyword>
<evidence type="ECO:0000256" key="1">
    <source>
        <dbReference type="ARBA" id="ARBA00004141"/>
    </source>
</evidence>
<keyword evidence="3 6" id="KW-1133">Transmembrane helix</keyword>
<accession>A7S0U7</accession>
<evidence type="ECO:0000256" key="4">
    <source>
        <dbReference type="ARBA" id="ARBA00023136"/>
    </source>
</evidence>
<dbReference type="Pfam" id="PF03619">
    <property type="entry name" value="Solute_trans_a"/>
    <property type="match status" value="1"/>
</dbReference>
<evidence type="ECO:0000313" key="7">
    <source>
        <dbReference type="EMBL" id="EDO42641.1"/>
    </source>
</evidence>
<feature type="compositionally biased region" description="Polar residues" evidence="5">
    <location>
        <begin position="353"/>
        <end position="373"/>
    </location>
</feature>
<dbReference type="InterPro" id="IPR005178">
    <property type="entry name" value="Ostalpha/TMEM184C"/>
</dbReference>
<proteinExistence type="predicted"/>
<organism evidence="7 8">
    <name type="scientific">Nematostella vectensis</name>
    <name type="common">Starlet sea anemone</name>
    <dbReference type="NCBI Taxonomy" id="45351"/>
    <lineage>
        <taxon>Eukaryota</taxon>
        <taxon>Metazoa</taxon>
        <taxon>Cnidaria</taxon>
        <taxon>Anthozoa</taxon>
        <taxon>Hexacorallia</taxon>
        <taxon>Actiniaria</taxon>
        <taxon>Edwardsiidae</taxon>
        <taxon>Nematostella</taxon>
    </lineage>
</organism>
<dbReference type="GO" id="GO:0016020">
    <property type="term" value="C:membrane"/>
    <property type="evidence" value="ECO:0000318"/>
    <property type="project" value="GO_Central"/>
</dbReference>
<dbReference type="Proteomes" id="UP000001593">
    <property type="component" value="Unassembled WGS sequence"/>
</dbReference>
<dbReference type="OrthoDB" id="5348404at2759"/>
<dbReference type="AlphaFoldDB" id="A7S0U7"/>
<feature type="transmembrane region" description="Helical" evidence="6">
    <location>
        <begin position="229"/>
        <end position="253"/>
    </location>
</feature>
<feature type="transmembrane region" description="Helical" evidence="6">
    <location>
        <begin position="196"/>
        <end position="217"/>
    </location>
</feature>
<dbReference type="OMA" id="IIKPIMA"/>
<dbReference type="KEGG" id="nve:5514486"/>
<keyword evidence="8" id="KW-1185">Reference proteome</keyword>
<dbReference type="HOGENOM" id="CLU_012923_3_0_1"/>
<dbReference type="SMART" id="SM01417">
    <property type="entry name" value="Solute_trans_a"/>
    <property type="match status" value="1"/>
</dbReference>
<protein>
    <recommendedName>
        <fullName evidence="9">Transmembrane protein 184B</fullName>
    </recommendedName>
</protein>
<dbReference type="EMBL" id="DS469562">
    <property type="protein sequence ID" value="EDO42641.1"/>
    <property type="molecule type" value="Genomic_DNA"/>
</dbReference>
<keyword evidence="2 6" id="KW-0812">Transmembrane</keyword>
<feature type="transmembrane region" description="Helical" evidence="6">
    <location>
        <begin position="65"/>
        <end position="87"/>
    </location>
</feature>
<feature type="region of interest" description="Disordered" evidence="5">
    <location>
        <begin position="353"/>
        <end position="387"/>
    </location>
</feature>
<feature type="transmembrane region" description="Helical" evidence="6">
    <location>
        <begin position="166"/>
        <end position="184"/>
    </location>
</feature>